<dbReference type="Gene3D" id="3.80.10.10">
    <property type="entry name" value="Ribonuclease Inhibitor"/>
    <property type="match status" value="1"/>
</dbReference>
<keyword evidence="6" id="KW-1185">Reference proteome</keyword>
<dbReference type="SUPFAM" id="SSF52047">
    <property type="entry name" value="RNI-like"/>
    <property type="match status" value="1"/>
</dbReference>
<gene>
    <name evidence="5" type="ORF">FNV43_RR05511</name>
</gene>
<feature type="region of interest" description="Disordered" evidence="3">
    <location>
        <begin position="311"/>
        <end position="340"/>
    </location>
</feature>
<feature type="domain" description="Disease resistance protein At4g27190-like leucine-rich repeats" evidence="4">
    <location>
        <begin position="356"/>
        <end position="461"/>
    </location>
</feature>
<dbReference type="Proteomes" id="UP000796880">
    <property type="component" value="Unassembled WGS sequence"/>
</dbReference>
<dbReference type="EMBL" id="VOIH02000002">
    <property type="protein sequence ID" value="KAF3455063.1"/>
    <property type="molecule type" value="Genomic_DNA"/>
</dbReference>
<dbReference type="InterPro" id="IPR057135">
    <property type="entry name" value="At4g27190-like_LRR"/>
</dbReference>
<dbReference type="InterPro" id="IPR032675">
    <property type="entry name" value="LRR_dom_sf"/>
</dbReference>
<evidence type="ECO:0000256" key="1">
    <source>
        <dbReference type="ARBA" id="ARBA00022821"/>
    </source>
</evidence>
<evidence type="ECO:0000256" key="2">
    <source>
        <dbReference type="SAM" id="Coils"/>
    </source>
</evidence>
<sequence length="787" mass="90523">MRQSFSGCSPVQENKEKSCASLDELTHLSDRLKVLDIYVPQVQLLPQNFVLKNLTRFRICICFDRWIVSQSFLFENILRFDRWNESRSYLFENILCFKGDYRTDALIESGINLLVNKCEKLELQGYQKNFNQLHEVGFSMLKIFRLFECRGVEYLMDSNSKWTDNQVPFPVLEKLYVDQTSLNEGIVYKESWENDDNIADDTIVFPALTTLTLNLLQRLISLYSSHEVQKSSSKSTPTFVPCKCIKWLPKLEKLEITSCPTIRVVFDFHGLVMPLPEKGKANSKLVVVHEKKEDQRHWCLKCIPARKDKTVQGNNATTSSHPDAQRKARSTGRDDGLVRESPYPYGDYNMNGTDKKPVFHNLNSLEVFACDSVFVIFDFGESQGLFPPILNNLSEMRLGYLPELMHIWNIKKGPQQLVFKSGFQNLRTLHIEGCAKLTNIFSASIAKLLVMLEQMEIECCGSLQVIVAKEEEENVQDVVMSFPYLRSISLKKQGNLSCFSDQPNCAFRFPSLEKILIKDCYKLEKFVTAAAATSAEDIPKLKQVEDRDLPPLQRNNWLRNLNTTIQYNFQLKQVRQKENPKKKEVLIEADRRSNTTADNPPLFDSVHTVCTKVECPSEYDVHWCVLELRVLLNVDQLRYLIFCEGSIKAPEEELEKLKDKRAEIQLAMEAATRKLQVIAPQVIRWVSDVHENANKLETLLKEDVKPDKMQFNGWFPNLKLRHSLGRKAKNTLVVLKLQQGKVDKISYPAPPTGMPLEPSMKAFDSRAEILKQVMEAPMDENVHLIAI</sequence>
<dbReference type="PANTHER" id="PTHR33463">
    <property type="entry name" value="NB-ARC DOMAIN-CONTAINING PROTEIN-RELATED"/>
    <property type="match status" value="1"/>
</dbReference>
<keyword evidence="1" id="KW-0611">Plant defense</keyword>
<keyword evidence="2" id="KW-0175">Coiled coil</keyword>
<dbReference type="AlphaFoldDB" id="A0A8K0MRA6"/>
<dbReference type="PANTHER" id="PTHR33463:SF198">
    <property type="entry name" value="RPP4C3"/>
    <property type="match status" value="1"/>
</dbReference>
<feature type="compositionally biased region" description="Basic and acidic residues" evidence="3">
    <location>
        <begin position="323"/>
        <end position="338"/>
    </location>
</feature>
<evidence type="ECO:0000313" key="6">
    <source>
        <dbReference type="Proteomes" id="UP000796880"/>
    </source>
</evidence>
<accession>A0A8K0MRA6</accession>
<dbReference type="InterPro" id="IPR050905">
    <property type="entry name" value="Plant_NBS-LRR"/>
</dbReference>
<dbReference type="OrthoDB" id="1752175at2759"/>
<organism evidence="5 6">
    <name type="scientific">Rhamnella rubrinervis</name>
    <dbReference type="NCBI Taxonomy" id="2594499"/>
    <lineage>
        <taxon>Eukaryota</taxon>
        <taxon>Viridiplantae</taxon>
        <taxon>Streptophyta</taxon>
        <taxon>Embryophyta</taxon>
        <taxon>Tracheophyta</taxon>
        <taxon>Spermatophyta</taxon>
        <taxon>Magnoliopsida</taxon>
        <taxon>eudicotyledons</taxon>
        <taxon>Gunneridae</taxon>
        <taxon>Pentapetalae</taxon>
        <taxon>rosids</taxon>
        <taxon>fabids</taxon>
        <taxon>Rosales</taxon>
        <taxon>Rhamnaceae</taxon>
        <taxon>rhamnoid group</taxon>
        <taxon>Rhamneae</taxon>
        <taxon>Rhamnella</taxon>
    </lineage>
</organism>
<feature type="coiled-coil region" evidence="2">
    <location>
        <begin position="647"/>
        <end position="674"/>
    </location>
</feature>
<protein>
    <recommendedName>
        <fullName evidence="4">Disease resistance protein At4g27190-like leucine-rich repeats domain-containing protein</fullName>
    </recommendedName>
</protein>
<dbReference type="Pfam" id="PF23247">
    <property type="entry name" value="LRR_RPS2"/>
    <property type="match status" value="1"/>
</dbReference>
<feature type="compositionally biased region" description="Polar residues" evidence="3">
    <location>
        <begin position="311"/>
        <end position="322"/>
    </location>
</feature>
<evidence type="ECO:0000313" key="5">
    <source>
        <dbReference type="EMBL" id="KAF3455063.1"/>
    </source>
</evidence>
<comment type="caution">
    <text evidence="5">The sequence shown here is derived from an EMBL/GenBank/DDBJ whole genome shotgun (WGS) entry which is preliminary data.</text>
</comment>
<evidence type="ECO:0000259" key="4">
    <source>
        <dbReference type="Pfam" id="PF23247"/>
    </source>
</evidence>
<evidence type="ECO:0000256" key="3">
    <source>
        <dbReference type="SAM" id="MobiDB-lite"/>
    </source>
</evidence>
<name>A0A8K0MRA6_9ROSA</name>
<reference evidence="5" key="1">
    <citation type="submission" date="2020-03" db="EMBL/GenBank/DDBJ databases">
        <title>A high-quality chromosome-level genome assembly of a woody plant with both climbing and erect habits, Rhamnella rubrinervis.</title>
        <authorList>
            <person name="Lu Z."/>
            <person name="Yang Y."/>
            <person name="Zhu X."/>
            <person name="Sun Y."/>
        </authorList>
    </citation>
    <scope>NUCLEOTIDE SEQUENCE</scope>
    <source>
        <strain evidence="5">BYM</strain>
        <tissue evidence="5">Leaf</tissue>
    </source>
</reference>
<proteinExistence type="predicted"/>